<gene>
    <name evidence="5" type="ORF">RUM43_002271</name>
</gene>
<dbReference type="PROSITE" id="PS50405">
    <property type="entry name" value="GST_CTER"/>
    <property type="match status" value="1"/>
</dbReference>
<comment type="subunit">
    <text evidence="1">Homodimer.</text>
</comment>
<evidence type="ECO:0000313" key="5">
    <source>
        <dbReference type="EMBL" id="KAK6628456.1"/>
    </source>
</evidence>
<dbReference type="PANTHER" id="PTHR43969">
    <property type="entry name" value="GLUTATHIONE S TRANSFERASE D10, ISOFORM A-RELATED"/>
    <property type="match status" value="1"/>
</dbReference>
<dbReference type="InterPro" id="IPR004046">
    <property type="entry name" value="GST_C"/>
</dbReference>
<dbReference type="EMBL" id="JAWJWE010000036">
    <property type="protein sequence ID" value="KAK6628456.1"/>
    <property type="molecule type" value="Genomic_DNA"/>
</dbReference>
<dbReference type="SUPFAM" id="SSF47616">
    <property type="entry name" value="GST C-terminal domain-like"/>
    <property type="match status" value="1"/>
</dbReference>
<dbReference type="InterPro" id="IPR004045">
    <property type="entry name" value="Glutathione_S-Trfase_N"/>
</dbReference>
<dbReference type="FunFam" id="3.40.30.10:FF:000034">
    <property type="entry name" value="glutathione S-transferase 1"/>
    <property type="match status" value="1"/>
</dbReference>
<evidence type="ECO:0000256" key="2">
    <source>
        <dbReference type="RuleBase" id="RU003494"/>
    </source>
</evidence>
<dbReference type="SUPFAM" id="SSF52833">
    <property type="entry name" value="Thioredoxin-like"/>
    <property type="match status" value="1"/>
</dbReference>
<dbReference type="InterPro" id="IPR040079">
    <property type="entry name" value="Glutathione_S-Trfase"/>
</dbReference>
<dbReference type="SFLD" id="SFLDG00358">
    <property type="entry name" value="Main_(cytGST)"/>
    <property type="match status" value="1"/>
</dbReference>
<dbReference type="Proteomes" id="UP001372834">
    <property type="component" value="Unassembled WGS sequence"/>
</dbReference>
<sequence>MTKMIVGKEGTEASIVGRQMMLPDGFVWYWGQGGGYGQGSGSVARGLTGRRKSTHLELLARCPGTEGVEAFRAKLPDLNVVKGRSCLWCTAEEDDVDHAVWGCRRVAERKDLELGEAWRQDLGFRDCIRNRSTRTASTRYLEVVMRQGEESLGVLLTAKALGLELNLKFTDVPKGETRTPEYLKMNPQHTIPTINDNGFCLWESRAIMTYLVNQYGKNDQLYPKDPKMRALVDQRLYFDVGTLFQRFGEVYYPVMHGKGSVDPAKLAKLEQAFEFLNIFLDGQPWLAGPSMTIADLSTAATVATCEAVGFPVSKYPNVQAWYPKIQKEAPGYEVNAKGAEEFGKVYQSLSSNK</sequence>
<dbReference type="CDD" id="cd03177">
    <property type="entry name" value="GST_C_Delta_Epsilon"/>
    <property type="match status" value="1"/>
</dbReference>
<dbReference type="PROSITE" id="PS50404">
    <property type="entry name" value="GST_NTER"/>
    <property type="match status" value="1"/>
</dbReference>
<dbReference type="InterPro" id="IPR036249">
    <property type="entry name" value="Thioredoxin-like_sf"/>
</dbReference>
<dbReference type="InterPro" id="IPR036282">
    <property type="entry name" value="Glutathione-S-Trfase_C_sf"/>
</dbReference>
<evidence type="ECO:0000256" key="1">
    <source>
        <dbReference type="ARBA" id="ARBA00011738"/>
    </source>
</evidence>
<feature type="domain" description="GST C-terminal" evidence="4">
    <location>
        <begin position="225"/>
        <end position="346"/>
    </location>
</feature>
<dbReference type="SFLD" id="SFLDS00019">
    <property type="entry name" value="Glutathione_Transferase_(cytos"/>
    <property type="match status" value="1"/>
</dbReference>
<comment type="similarity">
    <text evidence="2">Belongs to the GST superfamily.</text>
</comment>
<organism evidence="5 6">
    <name type="scientific">Polyplax serrata</name>
    <name type="common">Common mouse louse</name>
    <dbReference type="NCBI Taxonomy" id="468196"/>
    <lineage>
        <taxon>Eukaryota</taxon>
        <taxon>Metazoa</taxon>
        <taxon>Ecdysozoa</taxon>
        <taxon>Arthropoda</taxon>
        <taxon>Hexapoda</taxon>
        <taxon>Insecta</taxon>
        <taxon>Pterygota</taxon>
        <taxon>Neoptera</taxon>
        <taxon>Paraneoptera</taxon>
        <taxon>Psocodea</taxon>
        <taxon>Troctomorpha</taxon>
        <taxon>Phthiraptera</taxon>
        <taxon>Anoplura</taxon>
        <taxon>Polyplacidae</taxon>
        <taxon>Polyplax</taxon>
    </lineage>
</organism>
<dbReference type="InterPro" id="IPR010987">
    <property type="entry name" value="Glutathione-S-Trfase_C-like"/>
</dbReference>
<dbReference type="GO" id="GO:0006749">
    <property type="term" value="P:glutathione metabolic process"/>
    <property type="evidence" value="ECO:0007669"/>
    <property type="project" value="TreeGrafter"/>
</dbReference>
<evidence type="ECO:0000259" key="3">
    <source>
        <dbReference type="PROSITE" id="PS50404"/>
    </source>
</evidence>
<dbReference type="GO" id="GO:0004364">
    <property type="term" value="F:glutathione transferase activity"/>
    <property type="evidence" value="ECO:0007669"/>
    <property type="project" value="TreeGrafter"/>
</dbReference>
<evidence type="ECO:0000259" key="4">
    <source>
        <dbReference type="PROSITE" id="PS50405"/>
    </source>
</evidence>
<dbReference type="Pfam" id="PF00043">
    <property type="entry name" value="GST_C"/>
    <property type="match status" value="1"/>
</dbReference>
<dbReference type="CDD" id="cd03045">
    <property type="entry name" value="GST_N_Delta_Epsilon"/>
    <property type="match status" value="1"/>
</dbReference>
<dbReference type="AlphaFoldDB" id="A0AAN8NZ04"/>
<proteinExistence type="inferred from homology"/>
<name>A0AAN8NZ04_POLSC</name>
<dbReference type="FunFam" id="1.20.1050.10:FF:000007">
    <property type="entry name" value="Glutathione S-transferase 1-1"/>
    <property type="match status" value="1"/>
</dbReference>
<dbReference type="Gene3D" id="3.40.30.10">
    <property type="entry name" value="Glutaredoxin"/>
    <property type="match status" value="1"/>
</dbReference>
<comment type="caution">
    <text evidence="5">The sequence shown here is derived from an EMBL/GenBank/DDBJ whole genome shotgun (WGS) entry which is preliminary data.</text>
</comment>
<reference evidence="5 6" key="1">
    <citation type="submission" date="2023-10" db="EMBL/GenBank/DDBJ databases">
        <title>Genomes of two closely related lineages of the louse Polyplax serrata with different host specificities.</title>
        <authorList>
            <person name="Martinu J."/>
            <person name="Tarabai H."/>
            <person name="Stefka J."/>
            <person name="Hypsa V."/>
        </authorList>
    </citation>
    <scope>NUCLEOTIDE SEQUENCE [LARGE SCALE GENOMIC DNA]</scope>
    <source>
        <strain evidence="5">HR10_N</strain>
    </source>
</reference>
<evidence type="ECO:0000313" key="6">
    <source>
        <dbReference type="Proteomes" id="UP001372834"/>
    </source>
</evidence>
<feature type="domain" description="GST N-terminal" evidence="3">
    <location>
        <begin position="138"/>
        <end position="219"/>
    </location>
</feature>
<protein>
    <submittedName>
        <fullName evidence="5">Uncharacterized protein</fullName>
    </submittedName>
</protein>
<dbReference type="Gene3D" id="1.20.1050.10">
    <property type="match status" value="1"/>
</dbReference>
<dbReference type="Pfam" id="PF02798">
    <property type="entry name" value="GST_N"/>
    <property type="match status" value="1"/>
</dbReference>
<accession>A0AAN8NZ04</accession>
<dbReference type="PANTHER" id="PTHR43969:SF9">
    <property type="entry name" value="GLUTATHIONE S TRANSFERASE D10, ISOFORM A-RELATED"/>
    <property type="match status" value="1"/>
</dbReference>